<name>A0A0N4VIS6_ENTVE</name>
<feature type="compositionally biased region" description="Polar residues" evidence="1">
    <location>
        <begin position="420"/>
        <end position="437"/>
    </location>
</feature>
<dbReference type="SUPFAM" id="SSF54695">
    <property type="entry name" value="POZ domain"/>
    <property type="match status" value="1"/>
</dbReference>
<protein>
    <submittedName>
        <fullName evidence="5">BTB domain-containing protein</fullName>
    </submittedName>
</protein>
<dbReference type="EMBL" id="UXUI01010517">
    <property type="protein sequence ID" value="VDD95321.1"/>
    <property type="molecule type" value="Genomic_DNA"/>
</dbReference>
<evidence type="ECO:0000313" key="4">
    <source>
        <dbReference type="Proteomes" id="UP000274131"/>
    </source>
</evidence>
<dbReference type="OrthoDB" id="5576441at2759"/>
<evidence type="ECO:0000256" key="1">
    <source>
        <dbReference type="SAM" id="MobiDB-lite"/>
    </source>
</evidence>
<feature type="region of interest" description="Disordered" evidence="1">
    <location>
        <begin position="415"/>
        <end position="459"/>
    </location>
</feature>
<dbReference type="WBParaSite" id="EVEC_0001074701-mRNA-1">
    <property type="protein sequence ID" value="EVEC_0001074701-mRNA-1"/>
    <property type="gene ID" value="EVEC_0001074701"/>
</dbReference>
<reference evidence="3 4" key="2">
    <citation type="submission" date="2018-10" db="EMBL/GenBank/DDBJ databases">
        <authorList>
            <consortium name="Pathogen Informatics"/>
        </authorList>
    </citation>
    <scope>NUCLEOTIDE SEQUENCE [LARGE SCALE GENOMIC DNA]</scope>
</reference>
<proteinExistence type="predicted"/>
<feature type="domain" description="BTB" evidence="2">
    <location>
        <begin position="290"/>
        <end position="352"/>
    </location>
</feature>
<dbReference type="PROSITE" id="PS50097">
    <property type="entry name" value="BTB"/>
    <property type="match status" value="1"/>
</dbReference>
<dbReference type="PANTHER" id="PTHR21541:SF3">
    <property type="entry name" value="STRUCTURE-SPECIFIC ENDONUCLEASE SUBUNIT SLX4"/>
    <property type="match status" value="1"/>
</dbReference>
<keyword evidence="4" id="KW-1185">Reference proteome</keyword>
<dbReference type="Proteomes" id="UP000274131">
    <property type="component" value="Unassembled WGS sequence"/>
</dbReference>
<evidence type="ECO:0000313" key="3">
    <source>
        <dbReference type="EMBL" id="VDD95321.1"/>
    </source>
</evidence>
<evidence type="ECO:0000313" key="5">
    <source>
        <dbReference type="WBParaSite" id="EVEC_0001074701-mRNA-1"/>
    </source>
</evidence>
<dbReference type="GO" id="GO:0000712">
    <property type="term" value="P:resolution of meiotic recombination intermediates"/>
    <property type="evidence" value="ECO:0007669"/>
    <property type="project" value="TreeGrafter"/>
</dbReference>
<gene>
    <name evidence="3" type="ORF">EVEC_LOCUS10072</name>
</gene>
<dbReference type="STRING" id="51028.A0A0N4VIS6"/>
<sequence length="916" mass="101529">MDDSDFVPESLQPLHQPSAFKAGFENVGSTRDCNIKSDHLLPDADKDVCYICNKDLKHLNAVRKSLHINTCLDHQEAEQKFAENKEKWTNTLDCPMCGEPLPPGPYRAAHAKRCGKKNNVSATRLLVLMETQSKIAEMKRKGGIPHTKLTAPKLEVKKPVRVKEEPRSAFEEQMKIALAISASLDASNDSLKNVPDNAAVIKPRRKCNRKSYSFYELEPRPCRCSVFDQIQENFLKRFKTKRYKDFREMMDSKLKRTSVFLGHIGKCIRKLERLEQLADDFGRYAVTSTGDVTLLAMGGEKISTHRFLLAARAPKVASLIDGAGLVYLDSFSASSLNCYVRFLASSKMEWTDGERQELYDLAKMFGPPELELLFKTTREQEEPLSADNNQINSVIAALSREITAKESEESTEKCVGDCSNEYSSSKGVTCRSQSNPNVAEEDSASKGAPSTAASAHNKSEESVIFLDDSLKSNGVAEDKALLDECELKNGSDIVRKQLAKENNCSFFCEKKFSVASNLKAQFCEQTASMRSPDIFDVASDDSSDERSSNDALSSIVENVFNIANLSAGTAACVPAEKSTGVFHRGSIRDMELGAGDGEAAYVCESHCESSPRKIAVNKSGAQNQFFEGYGGILSPINRERSASCESESHYLEEEMNFEGAEAFSFLNGTECSGSLSELNQQQATTSELGPKSAFCKKRKKSRIEDHCTSTPVAEGGIIAKRLKELGSNVKIVKTSNITPLPQYEVMTDVELKQELAKFGLRPMGKKKAIALLRRIYEETHPCKVFLVIVNESPVTSRKNQRSSKNVLDSGAQKPFSGLFDTIPEDPAEEALANCTLNVSLDEDRIQEESAVDLSDEDGPLPKNEFADRLSRSDSPAAAIPKKALIEILDRLHITFRLPDDGWKRKNQKIKMRKVVF</sequence>
<dbReference type="InterPro" id="IPR000210">
    <property type="entry name" value="BTB/POZ_dom"/>
</dbReference>
<accession>A0A0N4VIS6</accession>
<dbReference type="Gene3D" id="3.30.710.10">
    <property type="entry name" value="Potassium Channel Kv1.1, Chain A"/>
    <property type="match status" value="1"/>
</dbReference>
<dbReference type="GO" id="GO:0033557">
    <property type="term" value="C:Slx1-Slx4 complex"/>
    <property type="evidence" value="ECO:0007669"/>
    <property type="project" value="TreeGrafter"/>
</dbReference>
<dbReference type="InterPro" id="IPR011333">
    <property type="entry name" value="SKP1/BTB/POZ_sf"/>
</dbReference>
<evidence type="ECO:0000259" key="2">
    <source>
        <dbReference type="PROSITE" id="PS50097"/>
    </source>
</evidence>
<dbReference type="CDD" id="cd18186">
    <property type="entry name" value="BTB_POZ_ZBTB_KLHL-like"/>
    <property type="match status" value="1"/>
</dbReference>
<reference evidence="5" key="1">
    <citation type="submission" date="2017-02" db="UniProtKB">
        <authorList>
            <consortium name="WormBaseParasite"/>
        </authorList>
    </citation>
    <scope>IDENTIFICATION</scope>
</reference>
<dbReference type="PANTHER" id="PTHR21541">
    <property type="entry name" value="BTB POZ DOMAIN CONTAINING 12"/>
    <property type="match status" value="1"/>
</dbReference>
<dbReference type="AlphaFoldDB" id="A0A0N4VIS6"/>
<dbReference type="CDD" id="cd22999">
    <property type="entry name" value="SAP_SLX4"/>
    <property type="match status" value="1"/>
</dbReference>
<organism evidence="5">
    <name type="scientific">Enterobius vermicularis</name>
    <name type="common">Human pinworm</name>
    <dbReference type="NCBI Taxonomy" id="51028"/>
    <lineage>
        <taxon>Eukaryota</taxon>
        <taxon>Metazoa</taxon>
        <taxon>Ecdysozoa</taxon>
        <taxon>Nematoda</taxon>
        <taxon>Chromadorea</taxon>
        <taxon>Rhabditida</taxon>
        <taxon>Spirurina</taxon>
        <taxon>Oxyuridomorpha</taxon>
        <taxon>Oxyuroidea</taxon>
        <taxon>Oxyuridae</taxon>
        <taxon>Enterobius</taxon>
    </lineage>
</organism>